<dbReference type="InParanoid" id="A0A507AP84"/>
<dbReference type="GeneID" id="41969277"/>
<organism evidence="6 7">
    <name type="scientific">Thyridium curvatum</name>
    <dbReference type="NCBI Taxonomy" id="1093900"/>
    <lineage>
        <taxon>Eukaryota</taxon>
        <taxon>Fungi</taxon>
        <taxon>Dikarya</taxon>
        <taxon>Ascomycota</taxon>
        <taxon>Pezizomycotina</taxon>
        <taxon>Sordariomycetes</taxon>
        <taxon>Sordariomycetidae</taxon>
        <taxon>Thyridiales</taxon>
        <taxon>Thyridiaceae</taxon>
        <taxon>Thyridium</taxon>
    </lineage>
</organism>
<dbReference type="GO" id="GO:0046872">
    <property type="term" value="F:metal ion binding"/>
    <property type="evidence" value="ECO:0007669"/>
    <property type="project" value="UniProtKB-KW"/>
</dbReference>
<dbReference type="AlphaFoldDB" id="A0A507AP84"/>
<reference evidence="6 7" key="1">
    <citation type="submission" date="2019-06" db="EMBL/GenBank/DDBJ databases">
        <title>Draft genome sequence of the filamentous fungus Phialemoniopsis curvata isolated from diesel fuel.</title>
        <authorList>
            <person name="Varaljay V.A."/>
            <person name="Lyon W.J."/>
            <person name="Crouch A.L."/>
            <person name="Drake C.E."/>
            <person name="Hollomon J.M."/>
            <person name="Nadeau L.J."/>
            <person name="Nunn H.S."/>
            <person name="Stevenson B.S."/>
            <person name="Bojanowski C.L."/>
            <person name="Crookes-Goodson W.J."/>
        </authorList>
    </citation>
    <scope>NUCLEOTIDE SEQUENCE [LARGE SCALE GENOMIC DNA]</scope>
    <source>
        <strain evidence="6 7">D216</strain>
    </source>
</reference>
<keyword evidence="3" id="KW-0862">Zinc</keyword>
<evidence type="ECO:0000313" key="7">
    <source>
        <dbReference type="Proteomes" id="UP000319257"/>
    </source>
</evidence>
<evidence type="ECO:0000256" key="1">
    <source>
        <dbReference type="ARBA" id="ARBA00005495"/>
    </source>
</evidence>
<proteinExistence type="inferred from homology"/>
<dbReference type="OrthoDB" id="2993351at2759"/>
<evidence type="ECO:0000256" key="3">
    <source>
        <dbReference type="ARBA" id="ARBA00022833"/>
    </source>
</evidence>
<dbReference type="InterPro" id="IPR006913">
    <property type="entry name" value="CENP-V/GFA"/>
</dbReference>
<gene>
    <name evidence="5" type="ORF">E0L32_001830</name>
    <name evidence="6" type="ORF">E0L32_001849</name>
</gene>
<dbReference type="RefSeq" id="XP_030989966.1">
    <property type="nucleotide sequence ID" value="XM_031135952.1"/>
</dbReference>
<dbReference type="Gene3D" id="2.170.150.70">
    <property type="match status" value="1"/>
</dbReference>
<evidence type="ECO:0000259" key="4">
    <source>
        <dbReference type="PROSITE" id="PS51891"/>
    </source>
</evidence>
<dbReference type="InterPro" id="IPR011057">
    <property type="entry name" value="Mss4-like_sf"/>
</dbReference>
<dbReference type="EMBL" id="SKBQ01000007">
    <property type="protein sequence ID" value="TPX08255.1"/>
    <property type="molecule type" value="Genomic_DNA"/>
</dbReference>
<comment type="similarity">
    <text evidence="1">Belongs to the Gfa family.</text>
</comment>
<evidence type="ECO:0000256" key="2">
    <source>
        <dbReference type="ARBA" id="ARBA00022723"/>
    </source>
</evidence>
<dbReference type="Pfam" id="PF04828">
    <property type="entry name" value="GFA"/>
    <property type="match status" value="1"/>
</dbReference>
<accession>A0A507AP84</accession>
<sequence length="137" mass="15172">MASIKDELPAPAALSNDLTATCHCGRVRVKIPQKPTKLNQCHCTVCYKYGAMWAYYEPAQISVSVDQGGEVVSYGRQDMGENRVPHNVFNFCGHCGCVTHWSRLPGYKGRASNKMGVNCRMLPEKAIEGIAREISYC</sequence>
<keyword evidence="2" id="KW-0479">Metal-binding</keyword>
<dbReference type="Proteomes" id="UP000319257">
    <property type="component" value="Unassembled WGS sequence"/>
</dbReference>
<evidence type="ECO:0000313" key="6">
    <source>
        <dbReference type="EMBL" id="TPX08274.1"/>
    </source>
</evidence>
<keyword evidence="7" id="KW-1185">Reference proteome</keyword>
<evidence type="ECO:0000313" key="5">
    <source>
        <dbReference type="EMBL" id="TPX08255.1"/>
    </source>
</evidence>
<dbReference type="EMBL" id="SKBQ01000007">
    <property type="protein sequence ID" value="TPX08274.1"/>
    <property type="molecule type" value="Genomic_DNA"/>
</dbReference>
<name>A0A507AP84_9PEZI</name>
<dbReference type="SUPFAM" id="SSF51316">
    <property type="entry name" value="Mss4-like"/>
    <property type="match status" value="1"/>
</dbReference>
<feature type="domain" description="CENP-V/GFA" evidence="4">
    <location>
        <begin position="18"/>
        <end position="137"/>
    </location>
</feature>
<dbReference type="GO" id="GO:0016846">
    <property type="term" value="F:carbon-sulfur lyase activity"/>
    <property type="evidence" value="ECO:0007669"/>
    <property type="project" value="InterPro"/>
</dbReference>
<comment type="caution">
    <text evidence="6">The sequence shown here is derived from an EMBL/GenBank/DDBJ whole genome shotgun (WGS) entry which is preliminary data.</text>
</comment>
<dbReference type="PROSITE" id="PS51891">
    <property type="entry name" value="CENP_V_GFA"/>
    <property type="match status" value="1"/>
</dbReference>
<protein>
    <recommendedName>
        <fullName evidence="4">CENP-V/GFA domain-containing protein</fullName>
    </recommendedName>
</protein>